<name>A0ABS1C6J1_9BACT</name>
<evidence type="ECO:0000313" key="3">
    <source>
        <dbReference type="Proteomes" id="UP000644147"/>
    </source>
</evidence>
<accession>A0ABS1C6J1</accession>
<organism evidence="2 3">
    <name type="scientific">Adhaeribacter terrigena</name>
    <dbReference type="NCBI Taxonomy" id="2793070"/>
    <lineage>
        <taxon>Bacteria</taxon>
        <taxon>Pseudomonadati</taxon>
        <taxon>Bacteroidota</taxon>
        <taxon>Cytophagia</taxon>
        <taxon>Cytophagales</taxon>
        <taxon>Hymenobacteraceae</taxon>
        <taxon>Adhaeribacter</taxon>
    </lineage>
</organism>
<feature type="transmembrane region" description="Helical" evidence="1">
    <location>
        <begin position="7"/>
        <end position="28"/>
    </location>
</feature>
<evidence type="ECO:0000256" key="1">
    <source>
        <dbReference type="SAM" id="Phobius"/>
    </source>
</evidence>
<dbReference type="Proteomes" id="UP000644147">
    <property type="component" value="Unassembled WGS sequence"/>
</dbReference>
<sequence>MNKIIDSLIVLVSIVAVAIVSLVLWARLDLKGKLETQNKLTPSENRKSFQIQGMYKNNYDGDTLIILNKDKGVRNSETGYLLYKSKNKLNDSVGTTGGWVLKREGNSLIGTSGYRLMFLFNGPSATVSTISFKIYDKKEILLEIPKSLETNNDQMYFDQFIKIDSISGSVYDKYLTLISGEFKDELTFFKDLEDRKAQYQKLESAINSNSYLKENIEKNNN</sequence>
<protein>
    <submittedName>
        <fullName evidence="2">Uncharacterized protein</fullName>
    </submittedName>
</protein>
<keyword evidence="1" id="KW-0812">Transmembrane</keyword>
<keyword evidence="3" id="KW-1185">Reference proteome</keyword>
<comment type="caution">
    <text evidence="2">The sequence shown here is derived from an EMBL/GenBank/DDBJ whole genome shotgun (WGS) entry which is preliminary data.</text>
</comment>
<proteinExistence type="predicted"/>
<dbReference type="EMBL" id="JAEHFX010000018">
    <property type="protein sequence ID" value="MBK0404970.1"/>
    <property type="molecule type" value="Genomic_DNA"/>
</dbReference>
<evidence type="ECO:0000313" key="2">
    <source>
        <dbReference type="EMBL" id="MBK0404970.1"/>
    </source>
</evidence>
<keyword evidence="1" id="KW-0472">Membrane</keyword>
<reference evidence="2 3" key="1">
    <citation type="submission" date="2020-12" db="EMBL/GenBank/DDBJ databases">
        <title>Bacterial novel species Adhaeribacter sp. BT258 isolated from soil.</title>
        <authorList>
            <person name="Jung H.-Y."/>
        </authorList>
    </citation>
    <scope>NUCLEOTIDE SEQUENCE [LARGE SCALE GENOMIC DNA]</scope>
    <source>
        <strain evidence="2 3">BT258</strain>
    </source>
</reference>
<keyword evidence="1" id="KW-1133">Transmembrane helix</keyword>
<gene>
    <name evidence="2" type="ORF">I5M27_18440</name>
</gene>
<dbReference type="RefSeq" id="WP_200507866.1">
    <property type="nucleotide sequence ID" value="NZ_JAEHFX010000018.1"/>
</dbReference>